<dbReference type="OrthoDB" id="9772924at2"/>
<organism evidence="7 8">
    <name type="scientific">Arachidicoccus ginsenosidivorans</name>
    <dbReference type="NCBI Taxonomy" id="496057"/>
    <lineage>
        <taxon>Bacteria</taxon>
        <taxon>Pseudomonadati</taxon>
        <taxon>Bacteroidota</taxon>
        <taxon>Chitinophagia</taxon>
        <taxon>Chitinophagales</taxon>
        <taxon>Chitinophagaceae</taxon>
        <taxon>Arachidicoccus</taxon>
    </lineage>
</organism>
<dbReference type="SUPFAM" id="SSF53850">
    <property type="entry name" value="Periplasmic binding protein-like II"/>
    <property type="match status" value="1"/>
</dbReference>
<sequence length="543" mass="61632">MQFCLKYWLLSGCVLLMMACGHPQKQQLQVFYYNEARGVATLDPAMAKSQSVMWPIHQIFNTLVVLDSNLNLQPSLARGWDISPDNLNYTFHLRSDVYFQDDPAFKGGKGRKMTAADVVFSLKRIIDSKTASTGAWIFNDRIAPDGFKALNDSTFSLRLIRPFHPILNILTMDYCSIIPVEAITKYGKDFGRHPVGTGPFAFQYWDEGQNLVLCKNPTYWERDSTGRRLPYLDAVSISFNSNKATEFLKFRQQKLSFINDIDPAFKDEVISKSGHLRKKWAGVINMQKHPYLNVEYLGILMDPDNPLVKNSPLKDKRIRQAIAYAIPKKELMMYLRNSIGLPATGGFVPAGMPSENAERVKGFSFDVQKSLSLLNQAGYPGGKGLPVIKLSTAPENADIASFIARQADNVGIHIQVEVSQKSMILQQTAKSEAAFFIGTWIADYPDPENYMAVFNSKNPAPPNYTRFNNKQFDLLYNQSLLENDDSARYGLYRKMDQLVMDETPVIPIYYDEVIWLMQPDLRGFRPNALNMLQLKRAYFAKGH</sequence>
<dbReference type="Gene3D" id="3.40.190.10">
    <property type="entry name" value="Periplasmic binding protein-like II"/>
    <property type="match status" value="1"/>
</dbReference>
<feature type="domain" description="Solute-binding protein family 5" evidence="6">
    <location>
        <begin position="72"/>
        <end position="459"/>
    </location>
</feature>
<dbReference type="GO" id="GO:0043190">
    <property type="term" value="C:ATP-binding cassette (ABC) transporter complex"/>
    <property type="evidence" value="ECO:0007669"/>
    <property type="project" value="InterPro"/>
</dbReference>
<evidence type="ECO:0000256" key="5">
    <source>
        <dbReference type="SAM" id="SignalP"/>
    </source>
</evidence>
<dbReference type="InterPro" id="IPR000914">
    <property type="entry name" value="SBP_5_dom"/>
</dbReference>
<dbReference type="InterPro" id="IPR039424">
    <property type="entry name" value="SBP_5"/>
</dbReference>
<name>A0A5B8VR76_9BACT</name>
<dbReference type="Gene3D" id="3.10.105.10">
    <property type="entry name" value="Dipeptide-binding Protein, Domain 3"/>
    <property type="match status" value="1"/>
</dbReference>
<comment type="subcellular location">
    <subcellularLocation>
        <location evidence="1">Cell envelope</location>
    </subcellularLocation>
</comment>
<dbReference type="EMBL" id="CP042434">
    <property type="protein sequence ID" value="QEC74154.1"/>
    <property type="molecule type" value="Genomic_DNA"/>
</dbReference>
<accession>A0A5B8VR76</accession>
<dbReference type="Pfam" id="PF00496">
    <property type="entry name" value="SBP_bac_5"/>
    <property type="match status" value="1"/>
</dbReference>
<dbReference type="GO" id="GO:0030288">
    <property type="term" value="C:outer membrane-bounded periplasmic space"/>
    <property type="evidence" value="ECO:0007669"/>
    <property type="project" value="UniProtKB-ARBA"/>
</dbReference>
<feature type="signal peptide" evidence="5">
    <location>
        <begin position="1"/>
        <end position="25"/>
    </location>
</feature>
<evidence type="ECO:0000256" key="1">
    <source>
        <dbReference type="ARBA" id="ARBA00004196"/>
    </source>
</evidence>
<evidence type="ECO:0000313" key="8">
    <source>
        <dbReference type="Proteomes" id="UP000321291"/>
    </source>
</evidence>
<evidence type="ECO:0000256" key="3">
    <source>
        <dbReference type="ARBA" id="ARBA00022448"/>
    </source>
</evidence>
<dbReference type="RefSeq" id="WP_146787965.1">
    <property type="nucleotide sequence ID" value="NZ_CP042434.1"/>
</dbReference>
<dbReference type="GO" id="GO:1904680">
    <property type="term" value="F:peptide transmembrane transporter activity"/>
    <property type="evidence" value="ECO:0007669"/>
    <property type="project" value="TreeGrafter"/>
</dbReference>
<proteinExistence type="inferred from homology"/>
<protein>
    <submittedName>
        <fullName evidence="7">ABC transporter substrate-binding protein</fullName>
    </submittedName>
</protein>
<dbReference type="CDD" id="cd00995">
    <property type="entry name" value="PBP2_NikA_DppA_OppA_like"/>
    <property type="match status" value="1"/>
</dbReference>
<evidence type="ECO:0000259" key="6">
    <source>
        <dbReference type="Pfam" id="PF00496"/>
    </source>
</evidence>
<dbReference type="PROSITE" id="PS51257">
    <property type="entry name" value="PROKAR_LIPOPROTEIN"/>
    <property type="match status" value="1"/>
</dbReference>
<comment type="similarity">
    <text evidence="2">Belongs to the bacterial solute-binding protein 5 family.</text>
</comment>
<dbReference type="Gene3D" id="3.90.76.10">
    <property type="entry name" value="Dipeptide-binding Protein, Domain 1"/>
    <property type="match status" value="1"/>
</dbReference>
<dbReference type="AlphaFoldDB" id="A0A5B8VR76"/>
<keyword evidence="3" id="KW-0813">Transport</keyword>
<evidence type="ECO:0000256" key="2">
    <source>
        <dbReference type="ARBA" id="ARBA00005695"/>
    </source>
</evidence>
<dbReference type="PANTHER" id="PTHR30290">
    <property type="entry name" value="PERIPLASMIC BINDING COMPONENT OF ABC TRANSPORTER"/>
    <property type="match status" value="1"/>
</dbReference>
<dbReference type="GO" id="GO:0015833">
    <property type="term" value="P:peptide transport"/>
    <property type="evidence" value="ECO:0007669"/>
    <property type="project" value="TreeGrafter"/>
</dbReference>
<evidence type="ECO:0000256" key="4">
    <source>
        <dbReference type="ARBA" id="ARBA00022729"/>
    </source>
</evidence>
<dbReference type="KEGG" id="agi:FSB73_01550"/>
<dbReference type="PANTHER" id="PTHR30290:SF10">
    <property type="entry name" value="PERIPLASMIC OLIGOPEPTIDE-BINDING PROTEIN-RELATED"/>
    <property type="match status" value="1"/>
</dbReference>
<dbReference type="InterPro" id="IPR030678">
    <property type="entry name" value="Peptide/Ni-bd"/>
</dbReference>
<feature type="chain" id="PRO_5022978228" evidence="5">
    <location>
        <begin position="26"/>
        <end position="543"/>
    </location>
</feature>
<keyword evidence="8" id="KW-1185">Reference proteome</keyword>
<evidence type="ECO:0000313" key="7">
    <source>
        <dbReference type="EMBL" id="QEC74154.1"/>
    </source>
</evidence>
<reference evidence="7 8" key="1">
    <citation type="journal article" date="2017" name="Int. J. Syst. Evol. Microbiol.">
        <title>Arachidicoccus ginsenosidivorans sp. nov., with ginsenoside-converting activity isolated from ginseng cultivating soil.</title>
        <authorList>
            <person name="Siddiqi M.Z."/>
            <person name="Aslam Z."/>
            <person name="Im W.T."/>
        </authorList>
    </citation>
    <scope>NUCLEOTIDE SEQUENCE [LARGE SCALE GENOMIC DNA]</scope>
    <source>
        <strain evidence="7 8">Gsoil 809</strain>
    </source>
</reference>
<keyword evidence="4 5" id="KW-0732">Signal</keyword>
<gene>
    <name evidence="7" type="ORF">FSB73_01550</name>
</gene>
<dbReference type="PIRSF" id="PIRSF002741">
    <property type="entry name" value="MppA"/>
    <property type="match status" value="1"/>
</dbReference>
<dbReference type="Proteomes" id="UP000321291">
    <property type="component" value="Chromosome"/>
</dbReference>